<gene>
    <name evidence="1" type="ORF">EXN24_19115</name>
</gene>
<organism evidence="1 2">
    <name type="scientific">Rhizobium rhizogenes</name>
    <name type="common">Agrobacterium rhizogenes</name>
    <dbReference type="NCBI Taxonomy" id="359"/>
    <lineage>
        <taxon>Bacteria</taxon>
        <taxon>Pseudomonadati</taxon>
        <taxon>Pseudomonadota</taxon>
        <taxon>Alphaproteobacteria</taxon>
        <taxon>Hyphomicrobiales</taxon>
        <taxon>Rhizobiaceae</taxon>
        <taxon>Rhizobium/Agrobacterium group</taxon>
        <taxon>Rhizobium</taxon>
    </lineage>
</organism>
<evidence type="ECO:0000313" key="1">
    <source>
        <dbReference type="EMBL" id="TRA87476.1"/>
    </source>
</evidence>
<comment type="caution">
    <text evidence="1">The sequence shown here is derived from an EMBL/GenBank/DDBJ whole genome shotgun (WGS) entry which is preliminary data.</text>
</comment>
<reference evidence="1 2" key="1">
    <citation type="journal article" date="2019" name="Appl. Microbiol. Biotechnol.">
        <title>Differential efficiency of wild type rhizogenic strains for rol gene transformation of plants.</title>
        <authorList>
            <person name="Desmet S."/>
            <person name="De Keyser E."/>
            <person name="Van Vaerenbergh J."/>
            <person name="Baeyen S."/>
            <person name="Van Huylenbroeck J."/>
            <person name="Geelen D."/>
            <person name="Dhooghe E."/>
        </authorList>
    </citation>
    <scope>NUCLEOTIDE SEQUENCE [LARGE SCALE GENOMIC DNA]</scope>
    <source>
        <strain evidence="1 2">B 4.1</strain>
    </source>
</reference>
<protein>
    <submittedName>
        <fullName evidence="1">DUF892 family protein</fullName>
    </submittedName>
</protein>
<accession>A0AA94VBA7</accession>
<dbReference type="SUPFAM" id="SSF47240">
    <property type="entry name" value="Ferritin-like"/>
    <property type="match status" value="1"/>
</dbReference>
<proteinExistence type="predicted"/>
<dbReference type="Pfam" id="PF05974">
    <property type="entry name" value="DUF892"/>
    <property type="match status" value="1"/>
</dbReference>
<dbReference type="InterPro" id="IPR009078">
    <property type="entry name" value="Ferritin-like_SF"/>
</dbReference>
<dbReference type="InterPro" id="IPR010287">
    <property type="entry name" value="DUF892_YciF-like"/>
</dbReference>
<dbReference type="Proteomes" id="UP000320858">
    <property type="component" value="Unassembled WGS sequence"/>
</dbReference>
<sequence length="43" mass="4771">MPAETTLHDLFLDTLKDICLAEQQVLKALPKTVRGPFQAQAAF</sequence>
<name>A0AA94VBA7_RHIRH</name>
<evidence type="ECO:0000313" key="2">
    <source>
        <dbReference type="Proteomes" id="UP000320858"/>
    </source>
</evidence>
<dbReference type="AlphaFoldDB" id="A0AA94VBA7"/>
<dbReference type="EMBL" id="SGOB01000004">
    <property type="protein sequence ID" value="TRA87476.1"/>
    <property type="molecule type" value="Genomic_DNA"/>
</dbReference>